<dbReference type="EMBL" id="OOIN01000016">
    <property type="protein sequence ID" value="SPO27019.1"/>
    <property type="molecule type" value="Genomic_DNA"/>
</dbReference>
<evidence type="ECO:0000256" key="2">
    <source>
        <dbReference type="SAM" id="SignalP"/>
    </source>
</evidence>
<feature type="region of interest" description="Disordered" evidence="1">
    <location>
        <begin position="275"/>
        <end position="297"/>
    </location>
</feature>
<feature type="chain" id="PRO_5023086747" evidence="2">
    <location>
        <begin position="23"/>
        <end position="313"/>
    </location>
</feature>
<accession>A0A5C3ECX7</accession>
<reference evidence="3 4" key="1">
    <citation type="submission" date="2018-03" db="EMBL/GenBank/DDBJ databases">
        <authorList>
            <person name="Guldener U."/>
        </authorList>
    </citation>
    <scope>NUCLEOTIDE SEQUENCE [LARGE SCALE GENOMIC DNA]</scope>
    <source>
        <strain evidence="3 4">NBRC100155</strain>
    </source>
</reference>
<dbReference type="Proteomes" id="UP000324022">
    <property type="component" value="Unassembled WGS sequence"/>
</dbReference>
<gene>
    <name evidence="3" type="ORF">UTRI_10481_B</name>
</gene>
<evidence type="ECO:0000313" key="4">
    <source>
        <dbReference type="Proteomes" id="UP000324022"/>
    </source>
</evidence>
<keyword evidence="2" id="KW-0732">Signal</keyword>
<feature type="compositionally biased region" description="Polar residues" evidence="1">
    <location>
        <begin position="275"/>
        <end position="290"/>
    </location>
</feature>
<evidence type="ECO:0000313" key="3">
    <source>
        <dbReference type="EMBL" id="SPO27019.1"/>
    </source>
</evidence>
<feature type="signal peptide" evidence="2">
    <location>
        <begin position="1"/>
        <end position="22"/>
    </location>
</feature>
<protein>
    <submittedName>
        <fullName evidence="3">Uncharacterized protein</fullName>
    </submittedName>
</protein>
<keyword evidence="4" id="KW-1185">Reference proteome</keyword>
<feature type="compositionally biased region" description="Low complexity" evidence="1">
    <location>
        <begin position="63"/>
        <end position="72"/>
    </location>
</feature>
<organism evidence="3 4">
    <name type="scientific">Ustilago trichophora</name>
    <dbReference type="NCBI Taxonomy" id="86804"/>
    <lineage>
        <taxon>Eukaryota</taxon>
        <taxon>Fungi</taxon>
        <taxon>Dikarya</taxon>
        <taxon>Basidiomycota</taxon>
        <taxon>Ustilaginomycotina</taxon>
        <taxon>Ustilaginomycetes</taxon>
        <taxon>Ustilaginales</taxon>
        <taxon>Ustilaginaceae</taxon>
        <taxon>Ustilago</taxon>
    </lineage>
</organism>
<name>A0A5C3ECX7_9BASI</name>
<feature type="compositionally biased region" description="Polar residues" evidence="1">
    <location>
        <begin position="46"/>
        <end position="58"/>
    </location>
</feature>
<sequence>MKLSVLIVFLFTAFFGTAKVASAPLGSELAENAVKGAARAVEAHTGSASRGASTSKQLKNQHKSAPAKAASLPPQPKKCHIPQTLPIAHIELQFHHAITSSSLIRTPCFRQVGSYSAFIADRHPLSQFLSKSMRISSIIIYLAAIIGARNVASAPLASAGLLKDAAKGEDSFRAALDRLPRINTQRHGATVDNYEIERHEVLRTLRKMDQDLLTPVRKPLPRIRTVRKALEAEIPRRIRLLEISHSNGIFMKPIDPSNPHIGSLLHSAEYPPGSSAASSPLYTARTSPTHSADDSLFYSAHSSPRYKSSGDFI</sequence>
<proteinExistence type="predicted"/>
<feature type="region of interest" description="Disordered" evidence="1">
    <location>
        <begin position="45"/>
        <end position="76"/>
    </location>
</feature>
<dbReference type="AlphaFoldDB" id="A0A5C3ECX7"/>
<evidence type="ECO:0000256" key="1">
    <source>
        <dbReference type="SAM" id="MobiDB-lite"/>
    </source>
</evidence>